<organism evidence="10 11">
    <name type="scientific">Brachybacterium kimchii</name>
    <dbReference type="NCBI Taxonomy" id="2942909"/>
    <lineage>
        <taxon>Bacteria</taxon>
        <taxon>Bacillati</taxon>
        <taxon>Actinomycetota</taxon>
        <taxon>Actinomycetes</taxon>
        <taxon>Micrococcales</taxon>
        <taxon>Dermabacteraceae</taxon>
        <taxon>Brachybacterium</taxon>
    </lineage>
</organism>
<sequence length="391" mass="41925">MSTATAGRSSRAARARSRDSSHPTRIRGTGAAFWLFFTPFAVGLLIFTIIPLLWGGALSFFEAKGTVLPTQFVGLGNFKDFLTDTAFLYSLRTFTIFAIFIVPVTMASSLFLAVLVNGIPRFQAFYRSVFFLPTACSYVVASVVWRLGLFNGLDSGVVNTMLSGIGLDPIADWLSASPYWWVVLISVRLWMQVGFYMLLFLAGLQAIPSQLYEAAAVDGLNPGGWRMFRMITLPQLRTTSTAVLLLLLIAAFQAFDEFYNLTGNNPETRPPLVYLYNIALGPEQDFGHGSAGALVLTAIMVVAGLLQTWIIGFDSNDDARRRRLPWRRRGPVGAVGAGAGAGVGTTVTADLAGTGAPPGPSADAPSDPSADGNRPAAAAPEIIRPDGGDRS</sequence>
<dbReference type="InterPro" id="IPR035906">
    <property type="entry name" value="MetI-like_sf"/>
</dbReference>
<evidence type="ECO:0000256" key="7">
    <source>
        <dbReference type="RuleBase" id="RU363032"/>
    </source>
</evidence>
<feature type="domain" description="ABC transmembrane type-1" evidence="9">
    <location>
        <begin position="91"/>
        <end position="307"/>
    </location>
</feature>
<proteinExistence type="inferred from homology"/>
<feature type="transmembrane region" description="Helical" evidence="7">
    <location>
        <begin position="31"/>
        <end position="54"/>
    </location>
</feature>
<feature type="transmembrane region" description="Helical" evidence="7">
    <location>
        <begin position="128"/>
        <end position="148"/>
    </location>
</feature>
<feature type="transmembrane region" description="Helical" evidence="7">
    <location>
        <begin position="94"/>
        <end position="116"/>
    </location>
</feature>
<evidence type="ECO:0000256" key="5">
    <source>
        <dbReference type="ARBA" id="ARBA00022989"/>
    </source>
</evidence>
<dbReference type="RefSeq" id="WP_249478191.1">
    <property type="nucleotide sequence ID" value="NZ_CP097218.1"/>
</dbReference>
<keyword evidence="11" id="KW-1185">Reference proteome</keyword>
<keyword evidence="4 7" id="KW-0812">Transmembrane</keyword>
<feature type="transmembrane region" description="Helical" evidence="7">
    <location>
        <begin position="236"/>
        <end position="255"/>
    </location>
</feature>
<accession>A0ABY4N6Q6</accession>
<dbReference type="InterPro" id="IPR051393">
    <property type="entry name" value="ABC_transporter_permease"/>
</dbReference>
<keyword evidence="3" id="KW-1003">Cell membrane</keyword>
<evidence type="ECO:0000256" key="4">
    <source>
        <dbReference type="ARBA" id="ARBA00022692"/>
    </source>
</evidence>
<feature type="compositionally biased region" description="Low complexity" evidence="8">
    <location>
        <begin position="1"/>
        <end position="12"/>
    </location>
</feature>
<evidence type="ECO:0000259" key="9">
    <source>
        <dbReference type="PROSITE" id="PS50928"/>
    </source>
</evidence>
<dbReference type="EMBL" id="CP097218">
    <property type="protein sequence ID" value="UQN29029.1"/>
    <property type="molecule type" value="Genomic_DNA"/>
</dbReference>
<evidence type="ECO:0000256" key="8">
    <source>
        <dbReference type="SAM" id="MobiDB-lite"/>
    </source>
</evidence>
<evidence type="ECO:0000313" key="11">
    <source>
        <dbReference type="Proteomes" id="UP001055868"/>
    </source>
</evidence>
<dbReference type="PROSITE" id="PS50928">
    <property type="entry name" value="ABC_TM1"/>
    <property type="match status" value="1"/>
</dbReference>
<feature type="region of interest" description="Disordered" evidence="8">
    <location>
        <begin position="1"/>
        <end position="24"/>
    </location>
</feature>
<feature type="compositionally biased region" description="Low complexity" evidence="8">
    <location>
        <begin position="346"/>
        <end position="380"/>
    </location>
</feature>
<gene>
    <name evidence="10" type="ORF">M4486_15555</name>
</gene>
<dbReference type="SUPFAM" id="SSF161098">
    <property type="entry name" value="MetI-like"/>
    <property type="match status" value="1"/>
</dbReference>
<evidence type="ECO:0000256" key="3">
    <source>
        <dbReference type="ARBA" id="ARBA00022475"/>
    </source>
</evidence>
<reference evidence="10" key="1">
    <citation type="submission" date="2022-05" db="EMBL/GenBank/DDBJ databases">
        <title>Genomic analysis of Brachybacterium sp. CBA3104.</title>
        <authorList>
            <person name="Roh S.W."/>
            <person name="Kim Y.B."/>
            <person name="Kim Y."/>
        </authorList>
    </citation>
    <scope>NUCLEOTIDE SEQUENCE</scope>
    <source>
        <strain evidence="10">CBA3104</strain>
    </source>
</reference>
<keyword evidence="5 7" id="KW-1133">Transmembrane helix</keyword>
<feature type="transmembrane region" description="Helical" evidence="7">
    <location>
        <begin position="179"/>
        <end position="202"/>
    </location>
</feature>
<dbReference type="Gene3D" id="1.10.3720.10">
    <property type="entry name" value="MetI-like"/>
    <property type="match status" value="1"/>
</dbReference>
<dbReference type="InterPro" id="IPR000515">
    <property type="entry name" value="MetI-like"/>
</dbReference>
<name>A0ABY4N6Q6_9MICO</name>
<comment type="subcellular location">
    <subcellularLocation>
        <location evidence="1 7">Cell membrane</location>
        <topology evidence="1 7">Multi-pass membrane protein</topology>
    </subcellularLocation>
</comment>
<dbReference type="PANTHER" id="PTHR30193">
    <property type="entry name" value="ABC TRANSPORTER PERMEASE PROTEIN"/>
    <property type="match status" value="1"/>
</dbReference>
<dbReference type="Proteomes" id="UP001055868">
    <property type="component" value="Chromosome"/>
</dbReference>
<dbReference type="CDD" id="cd06261">
    <property type="entry name" value="TM_PBP2"/>
    <property type="match status" value="1"/>
</dbReference>
<dbReference type="Pfam" id="PF00528">
    <property type="entry name" value="BPD_transp_1"/>
    <property type="match status" value="1"/>
</dbReference>
<evidence type="ECO:0000256" key="2">
    <source>
        <dbReference type="ARBA" id="ARBA00022448"/>
    </source>
</evidence>
<protein>
    <submittedName>
        <fullName evidence="10">Sugar ABC transporter permease</fullName>
    </submittedName>
</protein>
<keyword evidence="2 7" id="KW-0813">Transport</keyword>
<feature type="transmembrane region" description="Helical" evidence="7">
    <location>
        <begin position="291"/>
        <end position="313"/>
    </location>
</feature>
<dbReference type="PANTHER" id="PTHR30193:SF37">
    <property type="entry name" value="INNER MEMBRANE ABC TRANSPORTER PERMEASE PROTEIN YCJO"/>
    <property type="match status" value="1"/>
</dbReference>
<keyword evidence="6 7" id="KW-0472">Membrane</keyword>
<evidence type="ECO:0000256" key="6">
    <source>
        <dbReference type="ARBA" id="ARBA00023136"/>
    </source>
</evidence>
<feature type="region of interest" description="Disordered" evidence="8">
    <location>
        <begin position="346"/>
        <end position="391"/>
    </location>
</feature>
<evidence type="ECO:0000313" key="10">
    <source>
        <dbReference type="EMBL" id="UQN29029.1"/>
    </source>
</evidence>
<comment type="similarity">
    <text evidence="7">Belongs to the binding-protein-dependent transport system permease family.</text>
</comment>
<evidence type="ECO:0000256" key="1">
    <source>
        <dbReference type="ARBA" id="ARBA00004651"/>
    </source>
</evidence>